<keyword evidence="8" id="KW-0411">Iron-sulfur</keyword>
<dbReference type="RefSeq" id="WP_062251693.1">
    <property type="nucleotide sequence ID" value="NZ_CP014229.1"/>
</dbReference>
<dbReference type="Gene3D" id="3.40.50.740">
    <property type="match status" value="1"/>
</dbReference>
<dbReference type="InterPro" id="IPR006657">
    <property type="entry name" value="MoPterin_dinucl-bd_dom"/>
</dbReference>
<evidence type="ECO:0000256" key="2">
    <source>
        <dbReference type="ARBA" id="ARBA00022485"/>
    </source>
</evidence>
<dbReference type="GO" id="GO:0016491">
    <property type="term" value="F:oxidoreductase activity"/>
    <property type="evidence" value="ECO:0007669"/>
    <property type="project" value="UniProtKB-KW"/>
</dbReference>
<reference evidence="11" key="1">
    <citation type="submission" date="2016-02" db="EMBL/GenBank/DDBJ databases">
        <authorList>
            <person name="Holder M.E."/>
            <person name="Ajami N.J."/>
            <person name="Petrosino J.F."/>
        </authorList>
    </citation>
    <scope>NUCLEOTIDE SEQUENCE [LARGE SCALE GENOMIC DNA]</scope>
    <source>
        <strain evidence="11">CCUG 45958</strain>
    </source>
</reference>
<dbReference type="GO" id="GO:0051539">
    <property type="term" value="F:4 iron, 4 sulfur cluster binding"/>
    <property type="evidence" value="ECO:0007669"/>
    <property type="project" value="UniProtKB-KW"/>
</dbReference>
<dbReference type="GO" id="GO:0043546">
    <property type="term" value="F:molybdopterin cofactor binding"/>
    <property type="evidence" value="ECO:0007669"/>
    <property type="project" value="InterPro"/>
</dbReference>
<dbReference type="Proteomes" id="UP000069241">
    <property type="component" value="Chromosome"/>
</dbReference>
<dbReference type="InterPro" id="IPR006656">
    <property type="entry name" value="Mopterin_OxRdtase"/>
</dbReference>
<keyword evidence="5" id="KW-0732">Signal</keyword>
<keyword evidence="11" id="KW-1185">Reference proteome</keyword>
<dbReference type="SUPFAM" id="SSF50692">
    <property type="entry name" value="ADC-like"/>
    <property type="match status" value="1"/>
</dbReference>
<feature type="domain" description="4Fe-4S Mo/W bis-MGD-type" evidence="9">
    <location>
        <begin position="73"/>
        <end position="159"/>
    </location>
</feature>
<keyword evidence="6" id="KW-0560">Oxidoreductase</keyword>
<dbReference type="Gene3D" id="3.30.200.210">
    <property type="match status" value="1"/>
</dbReference>
<dbReference type="Pfam" id="PF00384">
    <property type="entry name" value="Molybdopterin"/>
    <property type="match status" value="1"/>
</dbReference>
<dbReference type="KEGG" id="dfi:AXF13_03640"/>
<evidence type="ECO:0000256" key="4">
    <source>
        <dbReference type="ARBA" id="ARBA00022723"/>
    </source>
</evidence>
<evidence type="ECO:0000256" key="1">
    <source>
        <dbReference type="ARBA" id="ARBA00010312"/>
    </source>
</evidence>
<keyword evidence="7" id="KW-0408">Iron</keyword>
<dbReference type="AlphaFoldDB" id="A0A0X8JJ24"/>
<organism evidence="10 11">
    <name type="scientific">Desulfovibrio fairfieldensis</name>
    <dbReference type="NCBI Taxonomy" id="44742"/>
    <lineage>
        <taxon>Bacteria</taxon>
        <taxon>Pseudomonadati</taxon>
        <taxon>Thermodesulfobacteriota</taxon>
        <taxon>Desulfovibrionia</taxon>
        <taxon>Desulfovibrionales</taxon>
        <taxon>Desulfovibrionaceae</taxon>
        <taxon>Desulfovibrio</taxon>
    </lineage>
</organism>
<dbReference type="InterPro" id="IPR027467">
    <property type="entry name" value="MopterinOxRdtase_cofactor_BS"/>
</dbReference>
<dbReference type="Gene3D" id="3.40.228.10">
    <property type="entry name" value="Dimethylsulfoxide Reductase, domain 2"/>
    <property type="match status" value="1"/>
</dbReference>
<protein>
    <submittedName>
        <fullName evidence="10">Tetrathionate reductase subunit A</fullName>
    </submittedName>
</protein>
<evidence type="ECO:0000256" key="3">
    <source>
        <dbReference type="ARBA" id="ARBA00022505"/>
    </source>
</evidence>
<dbReference type="PROSITE" id="PS51669">
    <property type="entry name" value="4FE4S_MOW_BIS_MGD"/>
    <property type="match status" value="1"/>
</dbReference>
<keyword evidence="2" id="KW-0004">4Fe-4S</keyword>
<evidence type="ECO:0000256" key="7">
    <source>
        <dbReference type="ARBA" id="ARBA00023004"/>
    </source>
</evidence>
<dbReference type="CDD" id="cd02780">
    <property type="entry name" value="MopB_CT_Tetrathionate_Arsenate-R"/>
    <property type="match status" value="1"/>
</dbReference>
<dbReference type="PROSITE" id="PS00551">
    <property type="entry name" value="MOLYBDOPTERIN_PROK_1"/>
    <property type="match status" value="1"/>
</dbReference>
<gene>
    <name evidence="10" type="ORF">AXF13_03640</name>
</gene>
<dbReference type="InterPro" id="IPR006963">
    <property type="entry name" value="Mopterin_OxRdtase_4Fe-4S_dom"/>
</dbReference>
<dbReference type="InterPro" id="IPR050612">
    <property type="entry name" value="Prok_Mopterin_Oxidored"/>
</dbReference>
<keyword evidence="3" id="KW-0500">Molybdenum</keyword>
<accession>A0A0X8JJ24</accession>
<evidence type="ECO:0000313" key="10">
    <source>
        <dbReference type="EMBL" id="AMD89278.1"/>
    </source>
</evidence>
<evidence type="ECO:0000313" key="11">
    <source>
        <dbReference type="Proteomes" id="UP000069241"/>
    </source>
</evidence>
<dbReference type="GO" id="GO:0046872">
    <property type="term" value="F:metal ion binding"/>
    <property type="evidence" value="ECO:0007669"/>
    <property type="project" value="UniProtKB-KW"/>
</dbReference>
<dbReference type="EMBL" id="CP014229">
    <property type="protein sequence ID" value="AMD89278.1"/>
    <property type="molecule type" value="Genomic_DNA"/>
</dbReference>
<evidence type="ECO:0000259" key="9">
    <source>
        <dbReference type="PROSITE" id="PS51669"/>
    </source>
</evidence>
<dbReference type="SUPFAM" id="SSF53706">
    <property type="entry name" value="Formate dehydrogenase/DMSO reductase, domains 1-3"/>
    <property type="match status" value="1"/>
</dbReference>
<evidence type="ECO:0000256" key="6">
    <source>
        <dbReference type="ARBA" id="ARBA00023002"/>
    </source>
</evidence>
<keyword evidence="4" id="KW-0479">Metal-binding</keyword>
<name>A0A0X8JJ24_9BACT</name>
<dbReference type="InterPro" id="IPR037946">
    <property type="entry name" value="MopB_CT_Tetrathionate"/>
</dbReference>
<evidence type="ECO:0000256" key="5">
    <source>
        <dbReference type="ARBA" id="ARBA00022729"/>
    </source>
</evidence>
<evidence type="ECO:0000256" key="8">
    <source>
        <dbReference type="ARBA" id="ARBA00023014"/>
    </source>
</evidence>
<dbReference type="PANTHER" id="PTHR43742:SF9">
    <property type="entry name" value="TETRATHIONATE REDUCTASE SUBUNIT A"/>
    <property type="match status" value="1"/>
</dbReference>
<dbReference type="SMART" id="SM00926">
    <property type="entry name" value="Molybdop_Fe4S4"/>
    <property type="match status" value="1"/>
</dbReference>
<dbReference type="STRING" id="44742.AXF13_03640"/>
<proteinExistence type="inferred from homology"/>
<comment type="similarity">
    <text evidence="1">Belongs to the prokaryotic molybdopterin-containing oxidoreductase family.</text>
</comment>
<dbReference type="PANTHER" id="PTHR43742">
    <property type="entry name" value="TRIMETHYLAMINE-N-OXIDE REDUCTASE"/>
    <property type="match status" value="1"/>
</dbReference>
<sequence>MDDKKRNFLKKGALAAVGLGVFAAASLDTARRMVRGLREGTAGVPVADAENKNSLVPEYWMNPEGHAVPVKGQRVAFNQCWGCTTFCGVRLHIDEATDRVVRAAGNPYNPLSTSHQLPMSTPVSEALAALSARGDSGYAQRATVCGRGAAMLEANSNPFRITRCLKRAGKRGEGKWKSISFEQLVAEVVDGGDLFDEGHVDGLRAIREAKGPANPEMPEFGPQSNRLLLTYTTEDGREQIFLRRFGQASYGTKNFGKHGAYCGLSFRLGAGLFLNDLQAMPHTKPDFEHCEFVLFWGTAPSQAGNPFNRSARMLADARSGGKMRYAVIDPVLRLPVTSAARDRAQWVPIRPGMDSALALGMIRYILDNNRHDAAFLCHPTLAAARKAGEAGFSNATHLVRLSGKQAGALLRAADLGAVGVFAGADKNDAVVMSPDGRMLPAGACEQAALFYRGSLPLDGEQVEVASALQLLKEEADSRSLEEYSRLCGVPVQTITDLATRLTAHGKRAAVDVHGGMMSTSGVNAAFAVLTLNTLIGNINVKGGLSVGGGGYHKAALKGPRYDLLAFEGQSAPKGFPAIRCRAPYQKSTEFKKKVAAGENPYPSEYPWFPLTPPNMPAEHLLAHANGNPFKYKCWINWKGNALYGHGGLKQAMGKCLEDSRDLPLIIGIDTFHNETNAYADYLVPDPCMYELWGGFSGAWAGTLTPVSTARWPAVTPRQARSASGEPVCMELFIIEAAKRMGLPGFGDKAIRGADGTLHPLHTPQDFYLRHAANIAWFKNDVLPSPGAEDIALSGVRPILGDIRRILPPEEQGPVTFLYTRGGRFAPYDAAYRGEELGVKWEKALAVYNEDAGTAVNSRTGRPYRGTPCCLPPLLYDGRKLREVWTSAEYPLELISFKSSLINSYGVVSPRLMSIKGVNLVVLHPADAQKAGVRHGDRVRLVTPGGSAAAYASVGEMVMPGVVAVEHGFGHTGLGASDVEIDGVCTPARKSVAAGINLNDLVPPDPTRKGLSALAEHMGGPAARQGIPVRIEKV</sequence>
<dbReference type="InterPro" id="IPR009010">
    <property type="entry name" value="Asp_de-COase-like_dom_sf"/>
</dbReference>
<dbReference type="Gene3D" id="2.40.40.20">
    <property type="match status" value="1"/>
</dbReference>
<dbReference type="Pfam" id="PF01568">
    <property type="entry name" value="Molydop_binding"/>
    <property type="match status" value="1"/>
</dbReference>